<reference evidence="1 2" key="1">
    <citation type="journal article" date="2011" name="J. Bacteriol.">
        <title>Comparative genomics of 28 Salmonella enterica isolates: evidence for CRISPR-mediated adaptive sublineage evolution.</title>
        <authorList>
            <person name="Fricke W.F."/>
            <person name="Mammel M.K."/>
            <person name="McDermott P.F."/>
            <person name="Tartera C."/>
            <person name="White D.G."/>
            <person name="Leclerc J.E."/>
            <person name="Ravel J."/>
            <person name="Cebula T.A."/>
        </authorList>
    </citation>
    <scope>NUCLEOTIDE SEQUENCE [LARGE SCALE GENOMIC DNA]</scope>
    <source>
        <strain evidence="1 2">SL476</strain>
    </source>
</reference>
<proteinExistence type="predicted"/>
<protein>
    <submittedName>
        <fullName evidence="1">Uncharacterized protein</fullName>
    </submittedName>
</protein>
<dbReference type="Proteomes" id="UP000001866">
    <property type="component" value="Chromosome"/>
</dbReference>
<evidence type="ECO:0000313" key="1">
    <source>
        <dbReference type="EMBL" id="ACF69527.1"/>
    </source>
</evidence>
<evidence type="ECO:0000313" key="2">
    <source>
        <dbReference type="Proteomes" id="UP000001866"/>
    </source>
</evidence>
<organism evidence="1 2">
    <name type="scientific">Salmonella heidelberg (strain SL476)</name>
    <dbReference type="NCBI Taxonomy" id="454169"/>
    <lineage>
        <taxon>Bacteria</taxon>
        <taxon>Pseudomonadati</taxon>
        <taxon>Pseudomonadota</taxon>
        <taxon>Gammaproteobacteria</taxon>
        <taxon>Enterobacterales</taxon>
        <taxon>Enterobacteriaceae</taxon>
        <taxon>Salmonella</taxon>
    </lineage>
</organism>
<name>A0A6C6ZQW2_SALHS</name>
<dbReference type="AlphaFoldDB" id="A0A6C6ZQW2"/>
<gene>
    <name evidence="1" type="ordered locus">SeHA_C1731</name>
</gene>
<dbReference type="EMBL" id="CP001120">
    <property type="protein sequence ID" value="ACF69527.1"/>
    <property type="molecule type" value="Genomic_DNA"/>
</dbReference>
<dbReference type="KEGG" id="seh:SeHA_C1731"/>
<accession>A0A6C6ZQW2</accession>
<sequence>MPQLTLLSAATGITEYYTRLTVSRGRTPLSVMPDDLRYHFIRLVSSLGRGL</sequence>